<protein>
    <submittedName>
        <fullName evidence="1">Uncharacterized protein</fullName>
    </submittedName>
</protein>
<dbReference type="PANTHER" id="PTHR42076">
    <property type="entry name" value="CYANOVIRIN-N HOMOLOG"/>
    <property type="match status" value="1"/>
</dbReference>
<sequence>MSFHYSAEDIRIEDGHILKARLQRADGDWNDSGELTTLNICSSANTHEEIDLNNHIGNDNGHFYWDGENFAGSAEEVHFTIEGDGSVPVLRANLVDQEGNLQQRDVNLSERISNNNGDFNYSKWMPSLKLDHANALRRLSVVNLMSTTIVRRP</sequence>
<dbReference type="InterPro" id="IPR011058">
    <property type="entry name" value="Cyanovirin-N"/>
</dbReference>
<gene>
    <name evidence="1" type="ORF">ST47_g6994</name>
</gene>
<comment type="caution">
    <text evidence="1">The sequence shown here is derived from an EMBL/GenBank/DDBJ whole genome shotgun (WGS) entry which is preliminary data.</text>
</comment>
<evidence type="ECO:0000313" key="2">
    <source>
        <dbReference type="Proteomes" id="UP000076837"/>
    </source>
</evidence>
<keyword evidence="2" id="KW-1185">Reference proteome</keyword>
<evidence type="ECO:0000313" key="1">
    <source>
        <dbReference type="EMBL" id="KZM21876.1"/>
    </source>
</evidence>
<dbReference type="OrthoDB" id="2441380at2759"/>
<dbReference type="Gene3D" id="2.30.60.10">
    <property type="entry name" value="Cyanovirin-N"/>
    <property type="match status" value="1"/>
</dbReference>
<dbReference type="SUPFAM" id="SSF51322">
    <property type="entry name" value="Cyanovirin-N"/>
    <property type="match status" value="1"/>
</dbReference>
<dbReference type="Pfam" id="PF08881">
    <property type="entry name" value="CVNH"/>
    <property type="match status" value="1"/>
</dbReference>
<dbReference type="SMART" id="SM01111">
    <property type="entry name" value="CVNH"/>
    <property type="match status" value="1"/>
</dbReference>
<dbReference type="EMBL" id="JYNV01000235">
    <property type="protein sequence ID" value="KZM21876.1"/>
    <property type="molecule type" value="Genomic_DNA"/>
</dbReference>
<dbReference type="PANTHER" id="PTHR42076:SF1">
    <property type="entry name" value="CYANOVIRIN-N DOMAIN-CONTAINING PROTEIN"/>
    <property type="match status" value="1"/>
</dbReference>
<dbReference type="InterPro" id="IPR036673">
    <property type="entry name" value="Cyanovirin-N_sf"/>
</dbReference>
<organism evidence="1 2">
    <name type="scientific">Didymella rabiei</name>
    <name type="common">Chickpea ascochyta blight fungus</name>
    <name type="synonym">Mycosphaerella rabiei</name>
    <dbReference type="NCBI Taxonomy" id="5454"/>
    <lineage>
        <taxon>Eukaryota</taxon>
        <taxon>Fungi</taxon>
        <taxon>Dikarya</taxon>
        <taxon>Ascomycota</taxon>
        <taxon>Pezizomycotina</taxon>
        <taxon>Dothideomycetes</taxon>
        <taxon>Pleosporomycetidae</taxon>
        <taxon>Pleosporales</taxon>
        <taxon>Pleosporineae</taxon>
        <taxon>Didymellaceae</taxon>
        <taxon>Ascochyta</taxon>
    </lineage>
</organism>
<dbReference type="Proteomes" id="UP000076837">
    <property type="component" value="Unassembled WGS sequence"/>
</dbReference>
<proteinExistence type="predicted"/>
<reference evidence="1 2" key="1">
    <citation type="journal article" date="2016" name="Sci. Rep.">
        <title>Draft genome sequencing and secretome analysis of fungal phytopathogen Ascochyta rabiei provides insight into the necrotrophic effector repertoire.</title>
        <authorList>
            <person name="Verma S."/>
            <person name="Gazara R.K."/>
            <person name="Nizam S."/>
            <person name="Parween S."/>
            <person name="Chattopadhyay D."/>
            <person name="Verma P.K."/>
        </authorList>
    </citation>
    <scope>NUCLEOTIDE SEQUENCE [LARGE SCALE GENOMIC DNA]</scope>
    <source>
        <strain evidence="1 2">ArDII</strain>
    </source>
</reference>
<dbReference type="AlphaFoldDB" id="A0A163BNL2"/>
<name>A0A163BNL2_DIDRA</name>
<accession>A0A163BNL2</accession>
<dbReference type="STRING" id="5454.A0A163BNL2"/>